<feature type="region of interest" description="Disordered" evidence="1">
    <location>
        <begin position="71"/>
        <end position="91"/>
    </location>
</feature>
<evidence type="ECO:0008006" key="4">
    <source>
        <dbReference type="Google" id="ProtNLM"/>
    </source>
</evidence>
<name>A0A9N9SGX9_PHACE</name>
<accession>A0A9N9SGX9</accession>
<protein>
    <recommendedName>
        <fullName evidence="4">DNA endonuclease RBBP8</fullName>
    </recommendedName>
</protein>
<evidence type="ECO:0000256" key="1">
    <source>
        <dbReference type="SAM" id="MobiDB-lite"/>
    </source>
</evidence>
<reference evidence="2" key="1">
    <citation type="submission" date="2022-01" db="EMBL/GenBank/DDBJ databases">
        <authorList>
            <person name="King R."/>
        </authorList>
    </citation>
    <scope>NUCLEOTIDE SEQUENCE</scope>
</reference>
<dbReference type="AlphaFoldDB" id="A0A9N9SGX9"/>
<keyword evidence="3" id="KW-1185">Reference proteome</keyword>
<evidence type="ECO:0000313" key="2">
    <source>
        <dbReference type="EMBL" id="CAG9819184.1"/>
    </source>
</evidence>
<gene>
    <name evidence="2" type="ORF">PHAECO_LOCUS6739</name>
</gene>
<dbReference type="EMBL" id="OU896708">
    <property type="protein sequence ID" value="CAG9819184.1"/>
    <property type="molecule type" value="Genomic_DNA"/>
</dbReference>
<dbReference type="OrthoDB" id="5801062at2759"/>
<evidence type="ECO:0000313" key="3">
    <source>
        <dbReference type="Proteomes" id="UP001153737"/>
    </source>
</evidence>
<proteinExistence type="predicted"/>
<dbReference type="Proteomes" id="UP001153737">
    <property type="component" value="Chromosome 2"/>
</dbReference>
<organism evidence="2 3">
    <name type="scientific">Phaedon cochleariae</name>
    <name type="common">Mustard beetle</name>
    <dbReference type="NCBI Taxonomy" id="80249"/>
    <lineage>
        <taxon>Eukaryota</taxon>
        <taxon>Metazoa</taxon>
        <taxon>Ecdysozoa</taxon>
        <taxon>Arthropoda</taxon>
        <taxon>Hexapoda</taxon>
        <taxon>Insecta</taxon>
        <taxon>Pterygota</taxon>
        <taxon>Neoptera</taxon>
        <taxon>Endopterygota</taxon>
        <taxon>Coleoptera</taxon>
        <taxon>Polyphaga</taxon>
        <taxon>Cucujiformia</taxon>
        <taxon>Chrysomeloidea</taxon>
        <taxon>Chrysomelidae</taxon>
        <taxon>Chrysomelinae</taxon>
        <taxon>Chrysomelini</taxon>
        <taxon>Phaedon</taxon>
    </lineage>
</organism>
<reference evidence="2" key="2">
    <citation type="submission" date="2022-10" db="EMBL/GenBank/DDBJ databases">
        <authorList>
            <consortium name="ENA_rothamsted_submissions"/>
            <consortium name="culmorum"/>
            <person name="King R."/>
        </authorList>
    </citation>
    <scope>NUCLEOTIDE SEQUENCE</scope>
</reference>
<sequence>MCTDTEAYREWIDIFDTDVSVIWNTERKELQRAAMLLGALQKEFKRVHEKVDLEYSTLRQQLKNIDQLKQKAKSPCLKKSPNSVNKENEAVLDTRSSSSLKNSFHIESPDLFRNIDINKDLESETTTNSSIIDLSLSDDDKTNIEKSPTLISKCRKQKSKFPRMPKAKHQLIQFNTPECVPKNIFKTRKSDLETSIIDCTPDLKIKKSDSRVGDFLSKKKCQRTKNISTLTQMFANTPKPKSIKNQKTDDAIDSDETCIDGNKSKSKMSITDLLKFVNEDENETEENVPDDLDESGLEEMDSMQESDQFSNGAFLDEDICLEASSPKKPKLVEPEPIVRGHARKLLNGFACKECHDFYAHMKLPPEELQKKMDECSKHRYTYRPPDETIPGFWDMTIPSQK</sequence>